<reference evidence="3" key="1">
    <citation type="journal article" date="2019" name="Int. J. Syst. Evol. Microbiol.">
        <title>The Global Catalogue of Microorganisms (GCM) 10K type strain sequencing project: providing services to taxonomists for standard genome sequencing and annotation.</title>
        <authorList>
            <consortium name="The Broad Institute Genomics Platform"/>
            <consortium name="The Broad Institute Genome Sequencing Center for Infectious Disease"/>
            <person name="Wu L."/>
            <person name="Ma J."/>
        </authorList>
    </citation>
    <scope>NUCLEOTIDE SEQUENCE [LARGE SCALE GENOMIC DNA]</scope>
    <source>
        <strain evidence="3">JCM 18303</strain>
    </source>
</reference>
<organism evidence="2 3">
    <name type="scientific">Pseudonocardia eucalypti</name>
    <dbReference type="NCBI Taxonomy" id="648755"/>
    <lineage>
        <taxon>Bacteria</taxon>
        <taxon>Bacillati</taxon>
        <taxon>Actinomycetota</taxon>
        <taxon>Actinomycetes</taxon>
        <taxon>Pseudonocardiales</taxon>
        <taxon>Pseudonocardiaceae</taxon>
        <taxon>Pseudonocardia</taxon>
    </lineage>
</organism>
<dbReference type="RefSeq" id="WP_185066392.1">
    <property type="nucleotide sequence ID" value="NZ_BAABJP010000006.1"/>
</dbReference>
<dbReference type="EMBL" id="BAABJP010000006">
    <property type="protein sequence ID" value="GAA5150131.1"/>
    <property type="molecule type" value="Genomic_DNA"/>
</dbReference>
<dbReference type="SUPFAM" id="SSF54427">
    <property type="entry name" value="NTF2-like"/>
    <property type="match status" value="1"/>
</dbReference>
<dbReference type="InterPro" id="IPR032710">
    <property type="entry name" value="NTF2-like_dom_sf"/>
</dbReference>
<evidence type="ECO:0000313" key="2">
    <source>
        <dbReference type="EMBL" id="GAA5150131.1"/>
    </source>
</evidence>
<evidence type="ECO:0000313" key="3">
    <source>
        <dbReference type="Proteomes" id="UP001428817"/>
    </source>
</evidence>
<dbReference type="InterPro" id="IPR037401">
    <property type="entry name" value="SnoaL-like"/>
</dbReference>
<sequence length="132" mass="14996">MTALNELTETAVSTALKGYEKLFSNGDVEAILEGFTDDVEVHYASFPPFAGKDRLREMLQQRFATMRDYRLSKRLEVLCPPHFVSSWTGSWIDIHTNEQMTLFGLELLTVRDGKFSRWTASVSSWPSTAVTL</sequence>
<proteinExistence type="predicted"/>
<dbReference type="Gene3D" id="3.10.450.50">
    <property type="match status" value="1"/>
</dbReference>
<gene>
    <name evidence="2" type="ORF">GCM10023321_15000</name>
</gene>
<protein>
    <recommendedName>
        <fullName evidence="1">SnoaL-like domain-containing protein</fullName>
    </recommendedName>
</protein>
<evidence type="ECO:0000259" key="1">
    <source>
        <dbReference type="Pfam" id="PF12680"/>
    </source>
</evidence>
<dbReference type="Pfam" id="PF12680">
    <property type="entry name" value="SnoaL_2"/>
    <property type="match status" value="1"/>
</dbReference>
<dbReference type="Proteomes" id="UP001428817">
    <property type="component" value="Unassembled WGS sequence"/>
</dbReference>
<feature type="domain" description="SnoaL-like" evidence="1">
    <location>
        <begin position="21"/>
        <end position="118"/>
    </location>
</feature>
<name>A0ABP9PPX1_9PSEU</name>
<comment type="caution">
    <text evidence="2">The sequence shown here is derived from an EMBL/GenBank/DDBJ whole genome shotgun (WGS) entry which is preliminary data.</text>
</comment>
<accession>A0ABP9PPX1</accession>
<keyword evidence="3" id="KW-1185">Reference proteome</keyword>